<dbReference type="SUPFAM" id="SSF56317">
    <property type="entry name" value="Carbon-nitrogen hydrolase"/>
    <property type="match status" value="1"/>
</dbReference>
<dbReference type="Gene3D" id="3.60.110.10">
    <property type="entry name" value="Carbon-nitrogen hydrolase"/>
    <property type="match status" value="1"/>
</dbReference>
<dbReference type="InterPro" id="IPR036526">
    <property type="entry name" value="C-N_Hydrolase_sf"/>
</dbReference>
<sequence>MNDCRVVVIELPAGKRSVADTLIQVDMQLESLLSFDGETLVVLPENFACCSRDNHDYEILSRSWNSAIDSLGKLARKHDVYLVAGTLPEYEEGRFYITSAVFDKSGRLIAKYRKINLFKALVGGVLYDEGSFYTPGTETVTFTVGHVRVGIAICFDLRFPEIFAKLRQQGADIIIVPAAFTRRTGLKHWHVLLKARAIENQLYVVGAGLNGTSQDGYECYGHSLIIDPDGNVVTEALEINDFQIIEHKIDLELKLNIRKCMPLTAKL</sequence>
<proteinExistence type="predicted"/>
<dbReference type="Proteomes" id="UP000243745">
    <property type="component" value="Unassembled WGS sequence"/>
</dbReference>
<organism evidence="2 3">
    <name type="scientific">Ruminobacter amylophilus</name>
    <dbReference type="NCBI Taxonomy" id="867"/>
    <lineage>
        <taxon>Bacteria</taxon>
        <taxon>Pseudomonadati</taxon>
        <taxon>Pseudomonadota</taxon>
        <taxon>Gammaproteobacteria</taxon>
        <taxon>Aeromonadales</taxon>
        <taxon>Succinivibrionaceae</taxon>
        <taxon>Ruminobacter</taxon>
    </lineage>
</organism>
<dbReference type="RefSeq" id="WP_093140650.1">
    <property type="nucleotide sequence ID" value="NZ_FOXF01000005.1"/>
</dbReference>
<gene>
    <name evidence="2" type="ORF">SAMN02910344_00519</name>
</gene>
<keyword evidence="3" id="KW-1185">Reference proteome</keyword>
<dbReference type="InterPro" id="IPR003010">
    <property type="entry name" value="C-N_Hydrolase"/>
</dbReference>
<evidence type="ECO:0000259" key="1">
    <source>
        <dbReference type="PROSITE" id="PS50263"/>
    </source>
</evidence>
<dbReference type="AlphaFoldDB" id="A0A662ZGV4"/>
<dbReference type="PROSITE" id="PS50263">
    <property type="entry name" value="CN_HYDROLASE"/>
    <property type="match status" value="1"/>
</dbReference>
<dbReference type="PANTHER" id="PTHR23088:SF27">
    <property type="entry name" value="DEAMINATED GLUTATHIONE AMIDASE"/>
    <property type="match status" value="1"/>
</dbReference>
<dbReference type="OrthoDB" id="9811121at2"/>
<dbReference type="PANTHER" id="PTHR23088">
    <property type="entry name" value="NITRILASE-RELATED"/>
    <property type="match status" value="1"/>
</dbReference>
<protein>
    <submittedName>
        <fullName evidence="2">Nitrilase</fullName>
    </submittedName>
</protein>
<accession>A0A662ZGV4</accession>
<dbReference type="EMBL" id="FOXF01000005">
    <property type="protein sequence ID" value="SFP13076.1"/>
    <property type="molecule type" value="Genomic_DNA"/>
</dbReference>
<name>A0A662ZGV4_9GAMM</name>
<dbReference type="Pfam" id="PF00795">
    <property type="entry name" value="CN_hydrolase"/>
    <property type="match status" value="1"/>
</dbReference>
<evidence type="ECO:0000313" key="2">
    <source>
        <dbReference type="EMBL" id="SFP13076.1"/>
    </source>
</evidence>
<evidence type="ECO:0000313" key="3">
    <source>
        <dbReference type="Proteomes" id="UP000243745"/>
    </source>
</evidence>
<feature type="domain" description="CN hydrolase" evidence="1">
    <location>
        <begin position="7"/>
        <end position="251"/>
    </location>
</feature>
<reference evidence="2 3" key="1">
    <citation type="submission" date="2016-10" db="EMBL/GenBank/DDBJ databases">
        <authorList>
            <person name="Varghese N."/>
            <person name="Submissions S."/>
        </authorList>
    </citation>
    <scope>NUCLEOTIDE SEQUENCE [LARGE SCALE GENOMIC DNA]</scope>
    <source>
        <strain evidence="2 3">DSM 1361</strain>
    </source>
</reference>